<dbReference type="Proteomes" id="UP000823775">
    <property type="component" value="Unassembled WGS sequence"/>
</dbReference>
<dbReference type="InterPro" id="IPR058981">
    <property type="entry name" value="MGRN1/RNF157-like_N"/>
</dbReference>
<feature type="domain" description="MGRN1/RNF157-like N-terminal" evidence="3">
    <location>
        <begin position="68"/>
        <end position="102"/>
    </location>
</feature>
<evidence type="ECO:0000256" key="1">
    <source>
        <dbReference type="SAM" id="MobiDB-lite"/>
    </source>
</evidence>
<keyword evidence="2" id="KW-0472">Membrane</keyword>
<keyword evidence="2" id="KW-0812">Transmembrane</keyword>
<comment type="caution">
    <text evidence="4">The sequence shown here is derived from an EMBL/GenBank/DDBJ whole genome shotgun (WGS) entry which is preliminary data.</text>
</comment>
<dbReference type="Pfam" id="PF26192">
    <property type="entry name" value="RNF157-like_N"/>
    <property type="match status" value="1"/>
</dbReference>
<feature type="region of interest" description="Disordered" evidence="1">
    <location>
        <begin position="37"/>
        <end position="56"/>
    </location>
</feature>
<evidence type="ECO:0000313" key="4">
    <source>
        <dbReference type="EMBL" id="MCD7472402.1"/>
    </source>
</evidence>
<feature type="region of interest" description="Disordered" evidence="1">
    <location>
        <begin position="1"/>
        <end position="20"/>
    </location>
</feature>
<reference evidence="4 5" key="1">
    <citation type="journal article" date="2021" name="BMC Genomics">
        <title>Datura genome reveals duplications of psychoactive alkaloid biosynthetic genes and high mutation rate following tissue culture.</title>
        <authorList>
            <person name="Rajewski A."/>
            <person name="Carter-House D."/>
            <person name="Stajich J."/>
            <person name="Litt A."/>
        </authorList>
    </citation>
    <scope>NUCLEOTIDE SEQUENCE [LARGE SCALE GENOMIC DNA]</scope>
    <source>
        <strain evidence="4">AR-01</strain>
    </source>
</reference>
<feature type="compositionally biased region" description="Pro residues" evidence="1">
    <location>
        <begin position="37"/>
        <end position="53"/>
    </location>
</feature>
<name>A0ABS8TLL0_DATST</name>
<keyword evidence="5" id="KW-1185">Reference proteome</keyword>
<gene>
    <name evidence="4" type="ORF">HAX54_013636</name>
</gene>
<keyword evidence="2" id="KW-1133">Transmembrane helix</keyword>
<sequence>MGISWSKGTKSSPPPPSSSAAATATVFFYCSALPSLSPPPPASTPPPPPPLPAVPYGSPKCKRSKNDVNIHKDTIRVQIDEFNKDFHLVSFTFDALVDGRIMTLDSNSYFSSIMRTELRDSRILSGKPDSFLVCREKSTASQDQINNFAIAVICISFPIYALLGLPCVIGLYPTVVVVRVSILRLDKSFNGKYYELSVRRPVERTTRECFEDLPITLEDKTA</sequence>
<dbReference type="EMBL" id="JACEIK010001827">
    <property type="protein sequence ID" value="MCD7472402.1"/>
    <property type="molecule type" value="Genomic_DNA"/>
</dbReference>
<proteinExistence type="predicted"/>
<feature type="compositionally biased region" description="Polar residues" evidence="1">
    <location>
        <begin position="1"/>
        <end position="10"/>
    </location>
</feature>
<organism evidence="4 5">
    <name type="scientific">Datura stramonium</name>
    <name type="common">Jimsonweed</name>
    <name type="synonym">Common thornapple</name>
    <dbReference type="NCBI Taxonomy" id="4076"/>
    <lineage>
        <taxon>Eukaryota</taxon>
        <taxon>Viridiplantae</taxon>
        <taxon>Streptophyta</taxon>
        <taxon>Embryophyta</taxon>
        <taxon>Tracheophyta</taxon>
        <taxon>Spermatophyta</taxon>
        <taxon>Magnoliopsida</taxon>
        <taxon>eudicotyledons</taxon>
        <taxon>Gunneridae</taxon>
        <taxon>Pentapetalae</taxon>
        <taxon>asterids</taxon>
        <taxon>lamiids</taxon>
        <taxon>Solanales</taxon>
        <taxon>Solanaceae</taxon>
        <taxon>Solanoideae</taxon>
        <taxon>Datureae</taxon>
        <taxon>Datura</taxon>
    </lineage>
</organism>
<accession>A0ABS8TLL0</accession>
<evidence type="ECO:0000259" key="3">
    <source>
        <dbReference type="Pfam" id="PF26192"/>
    </source>
</evidence>
<feature type="transmembrane region" description="Helical" evidence="2">
    <location>
        <begin position="148"/>
        <end position="178"/>
    </location>
</feature>
<protein>
    <recommendedName>
        <fullName evidence="3">MGRN1/RNF157-like N-terminal domain-containing protein</fullName>
    </recommendedName>
</protein>
<evidence type="ECO:0000313" key="5">
    <source>
        <dbReference type="Proteomes" id="UP000823775"/>
    </source>
</evidence>
<evidence type="ECO:0000256" key="2">
    <source>
        <dbReference type="SAM" id="Phobius"/>
    </source>
</evidence>